<proteinExistence type="predicted"/>
<gene>
    <name evidence="1" type="ORF">WN51_01136</name>
</gene>
<evidence type="ECO:0000313" key="2">
    <source>
        <dbReference type="Proteomes" id="UP000053105"/>
    </source>
</evidence>
<protein>
    <submittedName>
        <fullName evidence="1">Uncharacterized protein</fullName>
    </submittedName>
</protein>
<organism evidence="1 2">
    <name type="scientific">Melipona quadrifasciata</name>
    <dbReference type="NCBI Taxonomy" id="166423"/>
    <lineage>
        <taxon>Eukaryota</taxon>
        <taxon>Metazoa</taxon>
        <taxon>Ecdysozoa</taxon>
        <taxon>Arthropoda</taxon>
        <taxon>Hexapoda</taxon>
        <taxon>Insecta</taxon>
        <taxon>Pterygota</taxon>
        <taxon>Neoptera</taxon>
        <taxon>Endopterygota</taxon>
        <taxon>Hymenoptera</taxon>
        <taxon>Apocrita</taxon>
        <taxon>Aculeata</taxon>
        <taxon>Apoidea</taxon>
        <taxon>Anthophila</taxon>
        <taxon>Apidae</taxon>
        <taxon>Melipona</taxon>
    </lineage>
</organism>
<accession>A0A0M9A0F1</accession>
<name>A0A0M9A0F1_9HYME</name>
<sequence length="70" mass="7896">MKENAFRGLWEIEGDAGRFKQKVTTLHRLNAYVLFSQNDGSSNADSIISSYVQNKCGFFRVYGKCKGAEI</sequence>
<keyword evidence="2" id="KW-1185">Reference proteome</keyword>
<reference evidence="1 2" key="1">
    <citation type="submission" date="2015-07" db="EMBL/GenBank/DDBJ databases">
        <title>The genome of Melipona quadrifasciata.</title>
        <authorList>
            <person name="Pan H."/>
            <person name="Kapheim K."/>
        </authorList>
    </citation>
    <scope>NUCLEOTIDE SEQUENCE [LARGE SCALE GENOMIC DNA]</scope>
    <source>
        <strain evidence="1">0111107301</strain>
        <tissue evidence="1">Whole body</tissue>
    </source>
</reference>
<dbReference type="EMBL" id="KQ435800">
    <property type="protein sequence ID" value="KOX73279.1"/>
    <property type="molecule type" value="Genomic_DNA"/>
</dbReference>
<evidence type="ECO:0000313" key="1">
    <source>
        <dbReference type="EMBL" id="KOX73279.1"/>
    </source>
</evidence>
<dbReference type="AlphaFoldDB" id="A0A0M9A0F1"/>
<dbReference type="Proteomes" id="UP000053105">
    <property type="component" value="Unassembled WGS sequence"/>
</dbReference>